<accession>J5W712</accession>
<reference evidence="1 2" key="1">
    <citation type="submission" date="2012-07" db="EMBL/GenBank/DDBJ databases">
        <authorList>
            <person name="Durkin A.S."/>
            <person name="McCorrison J."/>
            <person name="Torralba M."/>
            <person name="Gillis M."/>
            <person name="Methe B."/>
            <person name="Sutton G."/>
            <person name="Nelson K.E."/>
        </authorList>
    </citation>
    <scope>NUCLEOTIDE SEQUENCE [LARGE SCALE GENOMIC DNA]</scope>
    <source>
        <strain evidence="1 2">OBRC8</strain>
    </source>
</reference>
<dbReference type="AlphaFoldDB" id="J5W712"/>
<gene>
    <name evidence="1" type="ORF">HMPREF1143_1921</name>
</gene>
<comment type="caution">
    <text evidence="1">The sequence shown here is derived from an EMBL/GenBank/DDBJ whole genome shotgun (WGS) entry which is preliminary data.</text>
</comment>
<evidence type="ECO:0008006" key="3">
    <source>
        <dbReference type="Google" id="ProtNLM"/>
    </source>
</evidence>
<protein>
    <recommendedName>
        <fullName evidence="3">Exonuclease domain-containing protein</fullName>
    </recommendedName>
</protein>
<evidence type="ECO:0000313" key="2">
    <source>
        <dbReference type="Proteomes" id="UP000005244"/>
    </source>
</evidence>
<organism evidence="1 2">
    <name type="scientific">Peptoanaerobacter stomatis</name>
    <dbReference type="NCBI Taxonomy" id="796937"/>
    <lineage>
        <taxon>Bacteria</taxon>
        <taxon>Bacillati</taxon>
        <taxon>Bacillota</taxon>
        <taxon>Clostridia</taxon>
        <taxon>Peptostreptococcales</taxon>
        <taxon>Filifactoraceae</taxon>
        <taxon>Peptoanaerobacter</taxon>
    </lineage>
</organism>
<sequence>MGIIGDWDAPYLWYDVCLFFDDSTDKYCQENNINIGESNTHNPIYDCMSAYRAFKNFIDNKN</sequence>
<keyword evidence="2" id="KW-1185">Reference proteome</keyword>
<evidence type="ECO:0000313" key="1">
    <source>
        <dbReference type="EMBL" id="EJU19792.1"/>
    </source>
</evidence>
<dbReference type="EMBL" id="ALNK01000038">
    <property type="protein sequence ID" value="EJU19792.1"/>
    <property type="molecule type" value="Genomic_DNA"/>
</dbReference>
<name>J5W712_9FIRM</name>
<proteinExistence type="predicted"/>
<dbReference type="Proteomes" id="UP000005244">
    <property type="component" value="Unassembled WGS sequence"/>
</dbReference>